<proteinExistence type="predicted"/>
<dbReference type="AlphaFoldDB" id="A0A8X6YM69"/>
<comment type="caution">
    <text evidence="1">The sequence shown here is derived from an EMBL/GenBank/DDBJ whole genome shotgun (WGS) entry which is preliminary data.</text>
</comment>
<organism evidence="1 2">
    <name type="scientific">Trichonephila inaurata madagascariensis</name>
    <dbReference type="NCBI Taxonomy" id="2747483"/>
    <lineage>
        <taxon>Eukaryota</taxon>
        <taxon>Metazoa</taxon>
        <taxon>Ecdysozoa</taxon>
        <taxon>Arthropoda</taxon>
        <taxon>Chelicerata</taxon>
        <taxon>Arachnida</taxon>
        <taxon>Araneae</taxon>
        <taxon>Araneomorphae</taxon>
        <taxon>Entelegynae</taxon>
        <taxon>Araneoidea</taxon>
        <taxon>Nephilidae</taxon>
        <taxon>Trichonephila</taxon>
        <taxon>Trichonephila inaurata</taxon>
    </lineage>
</organism>
<dbReference type="Proteomes" id="UP000886998">
    <property type="component" value="Unassembled WGS sequence"/>
</dbReference>
<evidence type="ECO:0000313" key="2">
    <source>
        <dbReference type="Proteomes" id="UP000886998"/>
    </source>
</evidence>
<gene>
    <name evidence="1" type="ORF">TNIN_312871</name>
</gene>
<sequence length="99" mass="11437">MGPGEKKECGETNERRIFDVISGKRIWIRVELLVLWLPHNLGGWNLFQRADKGFGLKVTLRKYFCSSLGSADPSELRVGRRIFKSVKFTFSKESKLFQT</sequence>
<dbReference type="EMBL" id="BMAV01021479">
    <property type="protein sequence ID" value="GFY75566.1"/>
    <property type="molecule type" value="Genomic_DNA"/>
</dbReference>
<accession>A0A8X6YM69</accession>
<keyword evidence="2" id="KW-1185">Reference proteome</keyword>
<reference evidence="1" key="1">
    <citation type="submission" date="2020-08" db="EMBL/GenBank/DDBJ databases">
        <title>Multicomponent nature underlies the extraordinary mechanical properties of spider dragline silk.</title>
        <authorList>
            <person name="Kono N."/>
            <person name="Nakamura H."/>
            <person name="Mori M."/>
            <person name="Yoshida Y."/>
            <person name="Ohtoshi R."/>
            <person name="Malay A.D."/>
            <person name="Moran D.A.P."/>
            <person name="Tomita M."/>
            <person name="Numata K."/>
            <person name="Arakawa K."/>
        </authorList>
    </citation>
    <scope>NUCLEOTIDE SEQUENCE</scope>
</reference>
<name>A0A8X6YM69_9ARAC</name>
<protein>
    <submittedName>
        <fullName evidence="1">Uncharacterized protein</fullName>
    </submittedName>
</protein>
<evidence type="ECO:0000313" key="1">
    <source>
        <dbReference type="EMBL" id="GFY75566.1"/>
    </source>
</evidence>